<proteinExistence type="predicted"/>
<accession>A0A0F9Q762</accession>
<name>A0A0F9Q762_9ZZZZ</name>
<organism evidence="1">
    <name type="scientific">marine sediment metagenome</name>
    <dbReference type="NCBI Taxonomy" id="412755"/>
    <lineage>
        <taxon>unclassified sequences</taxon>
        <taxon>metagenomes</taxon>
        <taxon>ecological metagenomes</taxon>
    </lineage>
</organism>
<dbReference type="AlphaFoldDB" id="A0A0F9Q762"/>
<dbReference type="EMBL" id="LAZR01004384">
    <property type="protein sequence ID" value="KKN09096.1"/>
    <property type="molecule type" value="Genomic_DNA"/>
</dbReference>
<gene>
    <name evidence="1" type="ORF">LCGC14_1050070</name>
</gene>
<sequence>MRRKWLISELPDKNRCPHCKKLGLIDDEEGDIGCLCCGERVYKVPPLPYIRRIYTKQGWRPSLV</sequence>
<comment type="caution">
    <text evidence="1">The sequence shown here is derived from an EMBL/GenBank/DDBJ whole genome shotgun (WGS) entry which is preliminary data.</text>
</comment>
<protein>
    <submittedName>
        <fullName evidence="1">Uncharacterized protein</fullName>
    </submittedName>
</protein>
<reference evidence="1" key="1">
    <citation type="journal article" date="2015" name="Nature">
        <title>Complex archaea that bridge the gap between prokaryotes and eukaryotes.</title>
        <authorList>
            <person name="Spang A."/>
            <person name="Saw J.H."/>
            <person name="Jorgensen S.L."/>
            <person name="Zaremba-Niedzwiedzka K."/>
            <person name="Martijn J."/>
            <person name="Lind A.E."/>
            <person name="van Eijk R."/>
            <person name="Schleper C."/>
            <person name="Guy L."/>
            <person name="Ettema T.J."/>
        </authorList>
    </citation>
    <scope>NUCLEOTIDE SEQUENCE</scope>
</reference>
<evidence type="ECO:0000313" key="1">
    <source>
        <dbReference type="EMBL" id="KKN09096.1"/>
    </source>
</evidence>